<accession>A0A834MBQ7</accession>
<evidence type="ECO:0000313" key="1">
    <source>
        <dbReference type="EMBL" id="KAF7277828.1"/>
    </source>
</evidence>
<proteinExistence type="predicted"/>
<dbReference type="EMBL" id="JAACXV010000413">
    <property type="protein sequence ID" value="KAF7277828.1"/>
    <property type="molecule type" value="Genomic_DNA"/>
</dbReference>
<organism evidence="1 2">
    <name type="scientific">Rhynchophorus ferrugineus</name>
    <name type="common">Red palm weevil</name>
    <name type="synonym">Curculio ferrugineus</name>
    <dbReference type="NCBI Taxonomy" id="354439"/>
    <lineage>
        <taxon>Eukaryota</taxon>
        <taxon>Metazoa</taxon>
        <taxon>Ecdysozoa</taxon>
        <taxon>Arthropoda</taxon>
        <taxon>Hexapoda</taxon>
        <taxon>Insecta</taxon>
        <taxon>Pterygota</taxon>
        <taxon>Neoptera</taxon>
        <taxon>Endopterygota</taxon>
        <taxon>Coleoptera</taxon>
        <taxon>Polyphaga</taxon>
        <taxon>Cucujiformia</taxon>
        <taxon>Curculionidae</taxon>
        <taxon>Dryophthorinae</taxon>
        <taxon>Rhynchophorus</taxon>
    </lineage>
</organism>
<sequence>MDDISREQFKNGNSVVVAHTEKETGKVLNFIRKLLRDRGGTRQSGHVSLRSGLFVYDTGVGLIVDATGKRTTRSQWMIPPIYERFV</sequence>
<protein>
    <submittedName>
        <fullName evidence="1">Uncharacterized protein</fullName>
    </submittedName>
</protein>
<evidence type="ECO:0000313" key="2">
    <source>
        <dbReference type="Proteomes" id="UP000625711"/>
    </source>
</evidence>
<dbReference type="AlphaFoldDB" id="A0A834MBQ7"/>
<name>A0A834MBQ7_RHYFE</name>
<reference evidence="1" key="1">
    <citation type="submission" date="2020-08" db="EMBL/GenBank/DDBJ databases">
        <title>Genome sequencing and assembly of the red palm weevil Rhynchophorus ferrugineus.</title>
        <authorList>
            <person name="Dias G.B."/>
            <person name="Bergman C.M."/>
            <person name="Manee M."/>
        </authorList>
    </citation>
    <scope>NUCLEOTIDE SEQUENCE</scope>
    <source>
        <strain evidence="1">AA-2017</strain>
        <tissue evidence="1">Whole larva</tissue>
    </source>
</reference>
<dbReference type="Proteomes" id="UP000625711">
    <property type="component" value="Unassembled WGS sequence"/>
</dbReference>
<gene>
    <name evidence="1" type="ORF">GWI33_009244</name>
</gene>
<keyword evidence="2" id="KW-1185">Reference proteome</keyword>
<comment type="caution">
    <text evidence="1">The sequence shown here is derived from an EMBL/GenBank/DDBJ whole genome shotgun (WGS) entry which is preliminary data.</text>
</comment>